<evidence type="ECO:0000259" key="2">
    <source>
        <dbReference type="Pfam" id="PF20276"/>
    </source>
</evidence>
<dbReference type="InterPro" id="IPR046920">
    <property type="entry name" value="ABC-3C_CTD1"/>
</dbReference>
<keyword evidence="4" id="KW-1185">Reference proteome</keyword>
<dbReference type="Pfam" id="PF20276">
    <property type="entry name" value="CTD1"/>
    <property type="match status" value="1"/>
</dbReference>
<name>A0ABX0D866_9GAMM</name>
<protein>
    <submittedName>
        <fullName evidence="3">DUF4297 domain-containing protein</fullName>
    </submittedName>
</protein>
<proteinExistence type="predicted"/>
<dbReference type="InterPro" id="IPR025382">
    <property type="entry name" value="Cap4-like_endonuclease_dom"/>
</dbReference>
<sequence>MSNVTPQVVNSSAIPAWSGFVYQGKVALYHVIKILSEGNTHASYLKIETLDDFVIHSGNDDVISLHQVKTMQSKHRSNYSSALEQASKINYECNSNTVRWFHVSMELDDFSDRQQDLSKNEHQVKFYLYHDGNKYIKTGDIDSKLHEIILRYLIQNNLNSTPYLIEYKCAKLQMLIAARVNLAHHRNQHEDINKFEAADSIPIHLSEITSCLHEEIIHNEDQLAILFEFRKTLLNRTDQILEQLQNELDLDLNGIFKCRYKIANMDIDTLKILYFSKRPNQKEISLSGFSDATVDQYLRIILDIEGIKTTDDLPYYFSTPYGSYLPTAMRLDRLNKQLDVKHIQENVDCLRGNIIIQNILYDYDNLVVDMTSKPFKLNDESSSIGKLIDVFGHSNDRITKINNVRFISSVDARKEIK</sequence>
<gene>
    <name evidence="3" type="ORF">G4923_13880</name>
</gene>
<evidence type="ECO:0000313" key="3">
    <source>
        <dbReference type="EMBL" id="NEX89770.1"/>
    </source>
</evidence>
<dbReference type="Proteomes" id="UP000472827">
    <property type="component" value="Unassembled WGS sequence"/>
</dbReference>
<dbReference type="Pfam" id="PF14130">
    <property type="entry name" value="Cap4_nuclease"/>
    <property type="match status" value="1"/>
</dbReference>
<feature type="domain" description="ABC-three component systems C-terminal" evidence="2">
    <location>
        <begin position="124"/>
        <end position="369"/>
    </location>
</feature>
<accession>A0ABX0D866</accession>
<feature type="domain" description="CD-NTase associated protein 4-like DNA endonuclease" evidence="1">
    <location>
        <begin position="18"/>
        <end position="79"/>
    </location>
</feature>
<dbReference type="RefSeq" id="WP_163137425.1">
    <property type="nucleotide sequence ID" value="NZ_JAAILA010000023.1"/>
</dbReference>
<organism evidence="3 4">
    <name type="scientific">Aeromonas rivipollensis</name>
    <dbReference type="NCBI Taxonomy" id="948519"/>
    <lineage>
        <taxon>Bacteria</taxon>
        <taxon>Pseudomonadati</taxon>
        <taxon>Pseudomonadota</taxon>
        <taxon>Gammaproteobacteria</taxon>
        <taxon>Aeromonadales</taxon>
        <taxon>Aeromonadaceae</taxon>
        <taxon>Aeromonas</taxon>
    </lineage>
</organism>
<reference evidence="3 4" key="1">
    <citation type="submission" date="2020-02" db="EMBL/GenBank/DDBJ databases">
        <title>Genome sequencing of Aeromonas rivipollensis.</title>
        <authorList>
            <person name="Fono-Tamo Ubani E.K."/>
            <person name="Lekota K.E."/>
        </authorList>
    </citation>
    <scope>NUCLEOTIDE SEQUENCE [LARGE SCALE GENOMIC DNA]</scope>
    <source>
        <strain evidence="3 4">G78</strain>
    </source>
</reference>
<comment type="caution">
    <text evidence="3">The sequence shown here is derived from an EMBL/GenBank/DDBJ whole genome shotgun (WGS) entry which is preliminary data.</text>
</comment>
<evidence type="ECO:0000313" key="4">
    <source>
        <dbReference type="Proteomes" id="UP000472827"/>
    </source>
</evidence>
<dbReference type="EMBL" id="JAAILA010000023">
    <property type="protein sequence ID" value="NEX89770.1"/>
    <property type="molecule type" value="Genomic_DNA"/>
</dbReference>
<evidence type="ECO:0000259" key="1">
    <source>
        <dbReference type="Pfam" id="PF14130"/>
    </source>
</evidence>